<dbReference type="InterPro" id="IPR000259">
    <property type="entry name" value="Adhesion_dom_fimbrial"/>
</dbReference>
<keyword evidence="4" id="KW-0281">Fimbrium</keyword>
<keyword evidence="3" id="KW-0732">Signal</keyword>
<dbReference type="Pfam" id="PF00419">
    <property type="entry name" value="Fimbrial"/>
    <property type="match status" value="1"/>
</dbReference>
<sequence length="246" mass="26664">MKTGNKNLINSGLMTYNSRAKYLLLIMILMGWAGGCVSSFPVQAETISFKGTIIPQTCELSVNGQSKPYDSDGGIDNSYNVTFDGVQAGELKNNKYVESSGQELKLRLSNCDPLAENQRPPVLYIWGEVPDAGTNTDGKLFMSSRTSFINSTKGVGVRLRDDTLGANQFVDARPQGNPYRIDLSIPTDKDGKRYLNGVERTFTAYIGGVGGAGIGNQAECNSDSKNMHVLCGGSMALSIHFEFAYQ</sequence>
<proteinExistence type="inferred from homology"/>
<dbReference type="SUPFAM" id="SSF49401">
    <property type="entry name" value="Bacterial adhesins"/>
    <property type="match status" value="1"/>
</dbReference>
<evidence type="ECO:0000259" key="5">
    <source>
        <dbReference type="Pfam" id="PF00419"/>
    </source>
</evidence>
<dbReference type="Gene3D" id="2.60.40.1090">
    <property type="entry name" value="Fimbrial-type adhesion domain"/>
    <property type="match status" value="1"/>
</dbReference>
<name>A0A4R4J6M7_9GAMM</name>
<comment type="subcellular location">
    <subcellularLocation>
        <location evidence="1">Fimbrium</location>
    </subcellularLocation>
</comment>
<accession>A0A4R4J6M7</accession>
<dbReference type="AlphaFoldDB" id="A0A4R4J6M7"/>
<dbReference type="EMBL" id="PUJY01000035">
    <property type="protein sequence ID" value="TDB49287.1"/>
    <property type="molecule type" value="Genomic_DNA"/>
</dbReference>
<reference evidence="6 7" key="1">
    <citation type="journal article" date="2019" name="Int. J. Syst. Evol. Microbiol.">
        <title>Photorhabdus khanii subsp. guanajuatensis subsp. nov., isolated from Heterorhabditis atacamensis, and Photorhabdus luminescens subsp. mexicana subsp. nov., isolated from Heterorhabditis mexicana entomopathogenic nematodes.</title>
        <authorList>
            <person name="Machado R.A.R."/>
            <person name="Bruno P."/>
            <person name="Arce C.C.M."/>
            <person name="Liechti N."/>
            <person name="Kohler A."/>
            <person name="Bernal J."/>
            <person name="Bruggmann R."/>
            <person name="Turlings T.C.J."/>
        </authorList>
    </citation>
    <scope>NUCLEOTIDE SEQUENCE [LARGE SCALE GENOMIC DNA]</scope>
    <source>
        <strain evidence="6 7">MEX20-17</strain>
    </source>
</reference>
<evidence type="ECO:0000313" key="6">
    <source>
        <dbReference type="EMBL" id="TDB49287.1"/>
    </source>
</evidence>
<dbReference type="InterPro" id="IPR008966">
    <property type="entry name" value="Adhesion_dom_sf"/>
</dbReference>
<comment type="similarity">
    <text evidence="2">Belongs to the fimbrial protein family.</text>
</comment>
<organism evidence="6 7">
    <name type="scientific">Photorhabdus khanii subsp. guanajuatensis</name>
    <dbReference type="NCBI Taxonomy" id="2100166"/>
    <lineage>
        <taxon>Bacteria</taxon>
        <taxon>Pseudomonadati</taxon>
        <taxon>Pseudomonadota</taxon>
        <taxon>Gammaproteobacteria</taxon>
        <taxon>Enterobacterales</taxon>
        <taxon>Morganellaceae</taxon>
        <taxon>Photorhabdus</taxon>
    </lineage>
</organism>
<dbReference type="PANTHER" id="PTHR33420">
    <property type="entry name" value="FIMBRIAL SUBUNIT ELFA-RELATED"/>
    <property type="match status" value="1"/>
</dbReference>
<dbReference type="Proteomes" id="UP000295598">
    <property type="component" value="Unassembled WGS sequence"/>
</dbReference>
<feature type="domain" description="Fimbrial-type adhesion" evidence="5">
    <location>
        <begin position="47"/>
        <end position="186"/>
    </location>
</feature>
<gene>
    <name evidence="6" type="ORF">C5467_17670</name>
</gene>
<dbReference type="PANTHER" id="PTHR33420:SF3">
    <property type="entry name" value="FIMBRIAL SUBUNIT ELFA"/>
    <property type="match status" value="1"/>
</dbReference>
<protein>
    <recommendedName>
        <fullName evidence="5">Fimbrial-type adhesion domain-containing protein</fullName>
    </recommendedName>
</protein>
<evidence type="ECO:0000256" key="2">
    <source>
        <dbReference type="ARBA" id="ARBA00006671"/>
    </source>
</evidence>
<evidence type="ECO:0000256" key="1">
    <source>
        <dbReference type="ARBA" id="ARBA00004561"/>
    </source>
</evidence>
<dbReference type="InterPro" id="IPR050263">
    <property type="entry name" value="Bact_Fimbrial_Adh_Pro"/>
</dbReference>
<evidence type="ECO:0000313" key="7">
    <source>
        <dbReference type="Proteomes" id="UP000295598"/>
    </source>
</evidence>
<dbReference type="InterPro" id="IPR036937">
    <property type="entry name" value="Adhesion_dom_fimbrial_sf"/>
</dbReference>
<comment type="caution">
    <text evidence="6">The sequence shown here is derived from an EMBL/GenBank/DDBJ whole genome shotgun (WGS) entry which is preliminary data.</text>
</comment>
<evidence type="ECO:0000256" key="3">
    <source>
        <dbReference type="ARBA" id="ARBA00022729"/>
    </source>
</evidence>
<evidence type="ECO:0000256" key="4">
    <source>
        <dbReference type="ARBA" id="ARBA00023263"/>
    </source>
</evidence>
<dbReference type="GO" id="GO:0009289">
    <property type="term" value="C:pilus"/>
    <property type="evidence" value="ECO:0007669"/>
    <property type="project" value="UniProtKB-SubCell"/>
</dbReference>
<dbReference type="GO" id="GO:0043709">
    <property type="term" value="P:cell adhesion involved in single-species biofilm formation"/>
    <property type="evidence" value="ECO:0007669"/>
    <property type="project" value="TreeGrafter"/>
</dbReference>